<dbReference type="SUPFAM" id="SSF52402">
    <property type="entry name" value="Adenine nucleotide alpha hydrolases-like"/>
    <property type="match status" value="1"/>
</dbReference>
<keyword evidence="2" id="KW-0963">Cytoplasm</keyword>
<protein>
    <recommendedName>
        <fullName evidence="2">Universal stress protein</fullName>
    </recommendedName>
</protein>
<comment type="similarity">
    <text evidence="1 2">Belongs to the universal stress protein A family.</text>
</comment>
<dbReference type="PRINTS" id="PR01438">
    <property type="entry name" value="UNVRSLSTRESS"/>
</dbReference>
<evidence type="ECO:0000259" key="3">
    <source>
        <dbReference type="Pfam" id="PF00582"/>
    </source>
</evidence>
<dbReference type="CDD" id="cd00293">
    <property type="entry name" value="USP-like"/>
    <property type="match status" value="1"/>
</dbReference>
<comment type="subcellular location">
    <subcellularLocation>
        <location evidence="2">Cytoplasm</location>
    </subcellularLocation>
</comment>
<evidence type="ECO:0000313" key="4">
    <source>
        <dbReference type="EMBL" id="AWV96797.1"/>
    </source>
</evidence>
<keyword evidence="5" id="KW-1185">Reference proteome</keyword>
<accession>A0A2Z4G6L3</accession>
<dbReference type="InterPro" id="IPR006016">
    <property type="entry name" value="UspA"/>
</dbReference>
<dbReference type="KEGG" id="als:DJ013_00775"/>
<dbReference type="Gene3D" id="3.40.50.620">
    <property type="entry name" value="HUPs"/>
    <property type="match status" value="1"/>
</dbReference>
<gene>
    <name evidence="4" type="ORF">DJ013_00775</name>
</gene>
<dbReference type="PANTHER" id="PTHR46268:SF6">
    <property type="entry name" value="UNIVERSAL STRESS PROTEIN UP12"/>
    <property type="match status" value="1"/>
</dbReference>
<dbReference type="InterPro" id="IPR014729">
    <property type="entry name" value="Rossmann-like_a/b/a_fold"/>
</dbReference>
<feature type="domain" description="UspA" evidence="3">
    <location>
        <begin position="1"/>
        <end position="140"/>
    </location>
</feature>
<dbReference type="PIRSF" id="PIRSF006276">
    <property type="entry name" value="UspA"/>
    <property type="match status" value="1"/>
</dbReference>
<evidence type="ECO:0000313" key="5">
    <source>
        <dbReference type="Proteomes" id="UP000249873"/>
    </source>
</evidence>
<evidence type="ECO:0000256" key="1">
    <source>
        <dbReference type="ARBA" id="ARBA00008791"/>
    </source>
</evidence>
<dbReference type="AlphaFoldDB" id="A0A2Z4G6L3"/>
<dbReference type="Pfam" id="PF00582">
    <property type="entry name" value="Usp"/>
    <property type="match status" value="1"/>
</dbReference>
<dbReference type="Proteomes" id="UP000249873">
    <property type="component" value="Chromosome"/>
</dbReference>
<dbReference type="EMBL" id="CP029480">
    <property type="protein sequence ID" value="AWV96797.1"/>
    <property type="molecule type" value="Genomic_DNA"/>
</dbReference>
<dbReference type="PANTHER" id="PTHR46268">
    <property type="entry name" value="STRESS RESPONSE PROTEIN NHAX"/>
    <property type="match status" value="1"/>
</dbReference>
<proteinExistence type="inferred from homology"/>
<dbReference type="RefSeq" id="WP_111369899.1">
    <property type="nucleotide sequence ID" value="NZ_CP029480.1"/>
</dbReference>
<evidence type="ECO:0000256" key="2">
    <source>
        <dbReference type="PIRNR" id="PIRNR006276"/>
    </source>
</evidence>
<dbReference type="InterPro" id="IPR006015">
    <property type="entry name" value="Universal_stress_UspA"/>
</dbReference>
<dbReference type="GO" id="GO:0005737">
    <property type="term" value="C:cytoplasm"/>
    <property type="evidence" value="ECO:0007669"/>
    <property type="project" value="UniProtKB-SubCell"/>
</dbReference>
<name>A0A2Z4G6L3_9BACT</name>
<reference evidence="4 5" key="1">
    <citation type="submission" date="2018-05" db="EMBL/GenBank/DDBJ databases">
        <title>Complete genome sequence of Arcticibacterium luteifluviistationis SM1504T, a cytophagaceae bacterium isolated from Arctic surface seawater.</title>
        <authorList>
            <person name="Li Y."/>
            <person name="Qin Q.-L."/>
        </authorList>
    </citation>
    <scope>NUCLEOTIDE SEQUENCE [LARGE SCALE GENOMIC DNA]</scope>
    <source>
        <strain evidence="4 5">SM1504</strain>
    </source>
</reference>
<dbReference type="OrthoDB" id="1522603at2"/>
<sequence length="152" mass="17084">MKKVLITLDYDPTSQKVAKSGFDMAKTMHAEITLLHVISKPLFYYTQYSGMYQQLELRDDLKVAAQDFLNKTKKDLGTEGIKILVKEGESAEQILLAAKEINADIIVLGTHSRKWLENILMGSVAEEVLKDASIPLFIVPTKKTEKETIGKK</sequence>
<organism evidence="4 5">
    <name type="scientific">Arcticibacterium luteifluviistationis</name>
    <dbReference type="NCBI Taxonomy" id="1784714"/>
    <lineage>
        <taxon>Bacteria</taxon>
        <taxon>Pseudomonadati</taxon>
        <taxon>Bacteroidota</taxon>
        <taxon>Cytophagia</taxon>
        <taxon>Cytophagales</taxon>
        <taxon>Leadbetterellaceae</taxon>
        <taxon>Arcticibacterium</taxon>
    </lineage>
</organism>